<sequence length="46" mass="5525">MVNKRKVKDKEYANLGIRRNANGDFQYIDPSEKNKSKYESIKKYTR</sequence>
<proteinExistence type="predicted"/>
<evidence type="ECO:0000256" key="1">
    <source>
        <dbReference type="SAM" id="MobiDB-lite"/>
    </source>
</evidence>
<evidence type="ECO:0000313" key="3">
    <source>
        <dbReference type="Proteomes" id="UP000622687"/>
    </source>
</evidence>
<protein>
    <submittedName>
        <fullName evidence="2">Uncharacterized protein</fullName>
    </submittedName>
</protein>
<reference evidence="2" key="1">
    <citation type="submission" date="2020-12" db="EMBL/GenBank/DDBJ databases">
        <title>Clostridium thailandense sp. nov., a novel acetogenic bacterium isolated from peat land soil in Thailand.</title>
        <authorList>
            <person name="Chaikitkaew S."/>
            <person name="Birkeland N.K."/>
        </authorList>
    </citation>
    <scope>NUCLEOTIDE SEQUENCE</scope>
    <source>
        <strain evidence="2">DSM 17425</strain>
    </source>
</reference>
<dbReference type="Proteomes" id="UP000622687">
    <property type="component" value="Unassembled WGS sequence"/>
</dbReference>
<gene>
    <name evidence="2" type="ORF">I6U51_07515</name>
</gene>
<organism evidence="2 3">
    <name type="scientific">Clostridium aciditolerans</name>
    <dbReference type="NCBI Taxonomy" id="339861"/>
    <lineage>
        <taxon>Bacteria</taxon>
        <taxon>Bacillati</taxon>
        <taxon>Bacillota</taxon>
        <taxon>Clostridia</taxon>
        <taxon>Eubacteriales</taxon>
        <taxon>Clostridiaceae</taxon>
        <taxon>Clostridium</taxon>
    </lineage>
</organism>
<dbReference type="AlphaFoldDB" id="A0A934HWE6"/>
<keyword evidence="3" id="KW-1185">Reference proteome</keyword>
<accession>A0A934HWE6</accession>
<name>A0A934HWE6_9CLOT</name>
<feature type="region of interest" description="Disordered" evidence="1">
    <location>
        <begin position="23"/>
        <end position="46"/>
    </location>
</feature>
<dbReference type="EMBL" id="JAEEGB010000007">
    <property type="protein sequence ID" value="MBI6872559.1"/>
    <property type="molecule type" value="Genomic_DNA"/>
</dbReference>
<feature type="compositionally biased region" description="Basic and acidic residues" evidence="1">
    <location>
        <begin position="30"/>
        <end position="46"/>
    </location>
</feature>
<dbReference type="RefSeq" id="WP_211142062.1">
    <property type="nucleotide sequence ID" value="NZ_JAEEGB010000007.1"/>
</dbReference>
<comment type="caution">
    <text evidence="2">The sequence shown here is derived from an EMBL/GenBank/DDBJ whole genome shotgun (WGS) entry which is preliminary data.</text>
</comment>
<evidence type="ECO:0000313" key="2">
    <source>
        <dbReference type="EMBL" id="MBI6872559.1"/>
    </source>
</evidence>